<evidence type="ECO:0000256" key="1">
    <source>
        <dbReference type="ARBA" id="ARBA00022679"/>
    </source>
</evidence>
<dbReference type="SUPFAM" id="SSF55729">
    <property type="entry name" value="Acyl-CoA N-acyltransferases (Nat)"/>
    <property type="match status" value="1"/>
</dbReference>
<dbReference type="RefSeq" id="WP_015882890.1">
    <property type="nucleotide sequence ID" value="NC_012669.1"/>
</dbReference>
<dbReference type="eggNOG" id="COG2153">
    <property type="taxonomic scope" value="Bacteria"/>
</dbReference>
<dbReference type="InterPro" id="IPR000182">
    <property type="entry name" value="GNAT_dom"/>
</dbReference>
<gene>
    <name evidence="4" type="ordered locus">Bcav_2400</name>
</gene>
<dbReference type="EMBL" id="CP001618">
    <property type="protein sequence ID" value="ACQ80650.1"/>
    <property type="molecule type" value="Genomic_DNA"/>
</dbReference>
<evidence type="ECO:0000256" key="2">
    <source>
        <dbReference type="ARBA" id="ARBA00023315"/>
    </source>
</evidence>
<keyword evidence="5" id="KW-1185">Reference proteome</keyword>
<dbReference type="HOGENOM" id="CLU_056607_6_3_11"/>
<dbReference type="InterPro" id="IPR050832">
    <property type="entry name" value="Bact_Acetyltransf"/>
</dbReference>
<dbReference type="PANTHER" id="PTHR43877">
    <property type="entry name" value="AMINOALKYLPHOSPHONATE N-ACETYLTRANSFERASE-RELATED-RELATED"/>
    <property type="match status" value="1"/>
</dbReference>
<keyword evidence="2" id="KW-0012">Acyltransferase</keyword>
<sequence length="161" mass="17104">MSAPTVRVLRVTDDAMLRRALALRHDVFVREQGVPIELEHDADDDAPTTTHVLACGSDDEVLGTGRLLADPDRPGVVHVGRIAVAASARGLGVGAVLMAALEGLALADHGVPDGERLTVRVELAAQERAVGFYARLGYAVADEVFLDAGIRHREAVRVLTI</sequence>
<dbReference type="STRING" id="471853.Bcav_2400"/>
<evidence type="ECO:0000313" key="4">
    <source>
        <dbReference type="EMBL" id="ACQ80650.1"/>
    </source>
</evidence>
<dbReference type="PANTHER" id="PTHR43877:SF2">
    <property type="entry name" value="AMINOALKYLPHOSPHONATE N-ACETYLTRANSFERASE-RELATED"/>
    <property type="match status" value="1"/>
</dbReference>
<feature type="domain" description="N-acetyltransferase" evidence="3">
    <location>
        <begin position="4"/>
        <end position="160"/>
    </location>
</feature>
<protein>
    <submittedName>
        <fullName evidence="4">GCN5-related protein N-acetyltransferase</fullName>
    </submittedName>
</protein>
<evidence type="ECO:0000313" key="5">
    <source>
        <dbReference type="Proteomes" id="UP000007962"/>
    </source>
</evidence>
<dbReference type="Proteomes" id="UP000007962">
    <property type="component" value="Chromosome"/>
</dbReference>
<dbReference type="PROSITE" id="PS51186">
    <property type="entry name" value="GNAT"/>
    <property type="match status" value="1"/>
</dbReference>
<proteinExistence type="predicted"/>
<dbReference type="Pfam" id="PF00583">
    <property type="entry name" value="Acetyltransf_1"/>
    <property type="match status" value="1"/>
</dbReference>
<dbReference type="InterPro" id="IPR016181">
    <property type="entry name" value="Acyl_CoA_acyltransferase"/>
</dbReference>
<name>C5BW49_BEUC1</name>
<dbReference type="KEGG" id="bcv:Bcav_2400"/>
<accession>C5BW49</accession>
<evidence type="ECO:0000259" key="3">
    <source>
        <dbReference type="PROSITE" id="PS51186"/>
    </source>
</evidence>
<dbReference type="OrthoDB" id="9796171at2"/>
<dbReference type="Gene3D" id="3.40.630.30">
    <property type="match status" value="1"/>
</dbReference>
<dbReference type="CDD" id="cd04301">
    <property type="entry name" value="NAT_SF"/>
    <property type="match status" value="1"/>
</dbReference>
<reference evidence="4 5" key="1">
    <citation type="journal article" date="2009" name="Stand. Genomic Sci.">
        <title>Complete genome sequence of Beutenbergia cavernae type strain (HKI 0122).</title>
        <authorList>
            <person name="Land M."/>
            <person name="Pukall R."/>
            <person name="Abt B."/>
            <person name="Goker M."/>
            <person name="Rohde M."/>
            <person name="Glavina Del Rio T."/>
            <person name="Tice H."/>
            <person name="Copeland A."/>
            <person name="Cheng J.F."/>
            <person name="Lucas S."/>
            <person name="Chen F."/>
            <person name="Nolan M."/>
            <person name="Bruce D."/>
            <person name="Goodwin L."/>
            <person name="Pitluck S."/>
            <person name="Ivanova N."/>
            <person name="Mavromatis K."/>
            <person name="Ovchinnikova G."/>
            <person name="Pati A."/>
            <person name="Chen A."/>
            <person name="Palaniappan K."/>
            <person name="Hauser L."/>
            <person name="Chang Y.J."/>
            <person name="Jefferies C.C."/>
            <person name="Saunders E."/>
            <person name="Brettin T."/>
            <person name="Detter J.C."/>
            <person name="Han C."/>
            <person name="Chain P."/>
            <person name="Bristow J."/>
            <person name="Eisen J.A."/>
            <person name="Markowitz V."/>
            <person name="Hugenholtz P."/>
            <person name="Kyrpides N.C."/>
            <person name="Klenk H.P."/>
            <person name="Lapidus A."/>
        </authorList>
    </citation>
    <scope>NUCLEOTIDE SEQUENCE [LARGE SCALE GENOMIC DNA]</scope>
    <source>
        <strain evidence="5">ATCC BAA-8 / DSM 12333 / NBRC 16432</strain>
    </source>
</reference>
<organism evidence="4 5">
    <name type="scientific">Beutenbergia cavernae (strain ATCC BAA-8 / DSM 12333 / CCUG 43141 / JCM 11478 / NBRC 16432 / NCIMB 13614 / HKI 0122)</name>
    <dbReference type="NCBI Taxonomy" id="471853"/>
    <lineage>
        <taxon>Bacteria</taxon>
        <taxon>Bacillati</taxon>
        <taxon>Actinomycetota</taxon>
        <taxon>Actinomycetes</taxon>
        <taxon>Micrococcales</taxon>
        <taxon>Beutenbergiaceae</taxon>
        <taxon>Beutenbergia</taxon>
    </lineage>
</organism>
<dbReference type="AlphaFoldDB" id="C5BW49"/>
<keyword evidence="1 4" id="KW-0808">Transferase</keyword>
<dbReference type="GO" id="GO:0016747">
    <property type="term" value="F:acyltransferase activity, transferring groups other than amino-acyl groups"/>
    <property type="evidence" value="ECO:0007669"/>
    <property type="project" value="InterPro"/>
</dbReference>